<dbReference type="AlphaFoldDB" id="A0A484K5K5"/>
<dbReference type="InterPro" id="IPR052107">
    <property type="entry name" value="HEAT6"/>
</dbReference>
<dbReference type="PANTHER" id="PTHR13366:SF0">
    <property type="entry name" value="HEAT REPEAT-CONTAINING PROTEIN 6"/>
    <property type="match status" value="1"/>
</dbReference>
<dbReference type="InterPro" id="IPR011989">
    <property type="entry name" value="ARM-like"/>
</dbReference>
<protein>
    <recommendedName>
        <fullName evidence="4">DUF4042 domain-containing protein</fullName>
    </recommendedName>
</protein>
<keyword evidence="1" id="KW-0677">Repeat</keyword>
<dbReference type="SUPFAM" id="SSF48371">
    <property type="entry name" value="ARM repeat"/>
    <property type="match status" value="1"/>
</dbReference>
<gene>
    <name evidence="2" type="ORF">CCAM_LOCUS2977</name>
</gene>
<evidence type="ECO:0000313" key="2">
    <source>
        <dbReference type="EMBL" id="VFQ61201.1"/>
    </source>
</evidence>
<proteinExistence type="predicted"/>
<dbReference type="InterPro" id="IPR000357">
    <property type="entry name" value="HEAT"/>
</dbReference>
<dbReference type="Gene3D" id="1.25.10.10">
    <property type="entry name" value="Leucine-rich Repeat Variant"/>
    <property type="match status" value="2"/>
</dbReference>
<evidence type="ECO:0000313" key="3">
    <source>
        <dbReference type="Proteomes" id="UP000595140"/>
    </source>
</evidence>
<sequence>MLLAEVTKGFANQKSGILNVLFQHSEPETNPSISIEALQALKTVTQSHPSIMVLCWEKISSLTYEYLSSSADNQTRSWRGNAPGLPGEKVITAAIKVLDQCLRAASGFKGTEDIFGDKSLDNPFTSDYVKIKTISSAPAYEMHTNVPSKDEAEPLLGSERWLELIDRHLPLMLDHSSAMVRATAVTCFAGITSSVLFSLSKAKQEFILYSSISSALTDDAPSVRSAACRAIGVITCFPQIFDSVEVFEKFIYAAEHNSRDTSASVRITASWALANICDALYHHVNLNGFDPHSSDSEGSSKWVSLLIDSSLQLAKDNDKIKANAVRALGNLSRFVPFKNNSSAYDSAGKCTGPLTCSSVKGFNKSDDPIGSPSPSKNQLEESHWLEKMVQTFLSCVSTGNVKVQWNVCHALSNLFLNEMLNLQDMDWAPSVFSILLLLLCNSTNFKIRIQAAAALAVPATISEYGRSFMDVLQGVEHVIENLRSDQISMPSNLKYRVALEKQLTSTMLHVLSLSSQIHDHGVHEFLGKKSSFLEEWLKGLCFSLRAPNDLLDAEYSSNRDKKKEMICLAIKSLVEVFEAHDLNALALRYQKLCSSI</sequence>
<dbReference type="Pfam" id="PF02985">
    <property type="entry name" value="HEAT"/>
    <property type="match status" value="1"/>
</dbReference>
<dbReference type="OrthoDB" id="422637at2759"/>
<evidence type="ECO:0008006" key="4">
    <source>
        <dbReference type="Google" id="ProtNLM"/>
    </source>
</evidence>
<accession>A0A484K5K5</accession>
<evidence type="ECO:0000256" key="1">
    <source>
        <dbReference type="ARBA" id="ARBA00022737"/>
    </source>
</evidence>
<dbReference type="InterPro" id="IPR016024">
    <property type="entry name" value="ARM-type_fold"/>
</dbReference>
<reference evidence="2 3" key="1">
    <citation type="submission" date="2018-04" db="EMBL/GenBank/DDBJ databases">
        <authorList>
            <person name="Vogel A."/>
        </authorList>
    </citation>
    <scope>NUCLEOTIDE SEQUENCE [LARGE SCALE GENOMIC DNA]</scope>
</reference>
<dbReference type="EMBL" id="OOIL02000148">
    <property type="protein sequence ID" value="VFQ61201.1"/>
    <property type="molecule type" value="Genomic_DNA"/>
</dbReference>
<name>A0A484K5K5_9ASTE</name>
<dbReference type="PANTHER" id="PTHR13366">
    <property type="entry name" value="MALARIA ANTIGEN-RELATED"/>
    <property type="match status" value="1"/>
</dbReference>
<dbReference type="Proteomes" id="UP000595140">
    <property type="component" value="Unassembled WGS sequence"/>
</dbReference>
<organism evidence="2 3">
    <name type="scientific">Cuscuta campestris</name>
    <dbReference type="NCBI Taxonomy" id="132261"/>
    <lineage>
        <taxon>Eukaryota</taxon>
        <taxon>Viridiplantae</taxon>
        <taxon>Streptophyta</taxon>
        <taxon>Embryophyta</taxon>
        <taxon>Tracheophyta</taxon>
        <taxon>Spermatophyta</taxon>
        <taxon>Magnoliopsida</taxon>
        <taxon>eudicotyledons</taxon>
        <taxon>Gunneridae</taxon>
        <taxon>Pentapetalae</taxon>
        <taxon>asterids</taxon>
        <taxon>lamiids</taxon>
        <taxon>Solanales</taxon>
        <taxon>Convolvulaceae</taxon>
        <taxon>Cuscuteae</taxon>
        <taxon>Cuscuta</taxon>
        <taxon>Cuscuta subgen. Grammica</taxon>
        <taxon>Cuscuta sect. Cleistogrammica</taxon>
    </lineage>
</organism>
<keyword evidence="3" id="KW-1185">Reference proteome</keyword>